<evidence type="ECO:0000313" key="1">
    <source>
        <dbReference type="EMBL" id="CAH2208343.1"/>
    </source>
</evidence>
<dbReference type="AlphaFoldDB" id="A0A8S4QJC6"/>
<evidence type="ECO:0000313" key="2">
    <source>
        <dbReference type="Proteomes" id="UP000838756"/>
    </source>
</evidence>
<gene>
    <name evidence="1" type="primary">jg27598</name>
    <name evidence="1" type="ORF">PAEG_LOCUS959</name>
</gene>
<dbReference type="EMBL" id="CAKXAJ010003198">
    <property type="protein sequence ID" value="CAH2208343.1"/>
    <property type="molecule type" value="Genomic_DNA"/>
</dbReference>
<protein>
    <submittedName>
        <fullName evidence="1">Jg27598 protein</fullName>
    </submittedName>
</protein>
<dbReference type="Proteomes" id="UP000838756">
    <property type="component" value="Unassembled WGS sequence"/>
</dbReference>
<accession>A0A8S4QJC6</accession>
<keyword evidence="2" id="KW-1185">Reference proteome</keyword>
<comment type="caution">
    <text evidence="1">The sequence shown here is derived from an EMBL/GenBank/DDBJ whole genome shotgun (WGS) entry which is preliminary data.</text>
</comment>
<feature type="non-terminal residue" evidence="1">
    <location>
        <position position="1"/>
    </location>
</feature>
<reference evidence="1" key="1">
    <citation type="submission" date="2022-03" db="EMBL/GenBank/DDBJ databases">
        <authorList>
            <person name="Lindestad O."/>
        </authorList>
    </citation>
    <scope>NUCLEOTIDE SEQUENCE</scope>
</reference>
<sequence>DKMSELSDVRQRVANLRINSYQIQDIVRRQLQIKLKLRKSRLSE</sequence>
<organism evidence="1 2">
    <name type="scientific">Pararge aegeria aegeria</name>
    <dbReference type="NCBI Taxonomy" id="348720"/>
    <lineage>
        <taxon>Eukaryota</taxon>
        <taxon>Metazoa</taxon>
        <taxon>Ecdysozoa</taxon>
        <taxon>Arthropoda</taxon>
        <taxon>Hexapoda</taxon>
        <taxon>Insecta</taxon>
        <taxon>Pterygota</taxon>
        <taxon>Neoptera</taxon>
        <taxon>Endopterygota</taxon>
        <taxon>Lepidoptera</taxon>
        <taxon>Glossata</taxon>
        <taxon>Ditrysia</taxon>
        <taxon>Papilionoidea</taxon>
        <taxon>Nymphalidae</taxon>
        <taxon>Satyrinae</taxon>
        <taxon>Satyrini</taxon>
        <taxon>Parargina</taxon>
        <taxon>Pararge</taxon>
    </lineage>
</organism>
<proteinExistence type="predicted"/>
<name>A0A8S4QJC6_9NEOP</name>